<dbReference type="NCBIfam" id="TIGR00104">
    <property type="entry name" value="tRNA_TsaA"/>
    <property type="match status" value="1"/>
</dbReference>
<dbReference type="Proteomes" id="UP000244093">
    <property type="component" value="Unassembled WGS sequence"/>
</dbReference>
<evidence type="ECO:0000259" key="3">
    <source>
        <dbReference type="PROSITE" id="PS51668"/>
    </source>
</evidence>
<gene>
    <name evidence="4" type="ORF">B7O98_03565</name>
</gene>
<dbReference type="GO" id="GO:0008168">
    <property type="term" value="F:methyltransferase activity"/>
    <property type="evidence" value="ECO:0007669"/>
    <property type="project" value="UniProtKB-KW"/>
</dbReference>
<dbReference type="Gene3D" id="2.40.30.70">
    <property type="entry name" value="YaeB-like"/>
    <property type="match status" value="1"/>
</dbReference>
<evidence type="ECO:0000256" key="1">
    <source>
        <dbReference type="ARBA" id="ARBA00022691"/>
    </source>
</evidence>
<dbReference type="PANTHER" id="PTHR12818">
    <property type="entry name" value="TRNA (ADENINE(37)-N6)-METHYLTRANSFERASE"/>
    <property type="match status" value="1"/>
</dbReference>
<dbReference type="InterPro" id="IPR036413">
    <property type="entry name" value="YaeB-like_sf"/>
</dbReference>
<dbReference type="EMBL" id="NBVN01000002">
    <property type="protein sequence ID" value="PUA33507.1"/>
    <property type="molecule type" value="Genomic_DNA"/>
</dbReference>
<evidence type="ECO:0000313" key="4">
    <source>
        <dbReference type="EMBL" id="PUA33507.1"/>
    </source>
</evidence>
<comment type="caution">
    <text evidence="4">The sequence shown here is derived from an EMBL/GenBank/DDBJ whole genome shotgun (WGS) entry which is preliminary data.</text>
</comment>
<dbReference type="CDD" id="cd09281">
    <property type="entry name" value="UPF0066"/>
    <property type="match status" value="1"/>
</dbReference>
<accession>A0A2R7Y7X6</accession>
<dbReference type="InterPro" id="IPR023370">
    <property type="entry name" value="TrmO-like_N"/>
</dbReference>
<dbReference type="InterPro" id="IPR040372">
    <property type="entry name" value="YaeB-like"/>
</dbReference>
<dbReference type="Pfam" id="PF01980">
    <property type="entry name" value="TrmO_N"/>
    <property type="match status" value="1"/>
</dbReference>
<keyword evidence="4" id="KW-0489">Methyltransferase</keyword>
<dbReference type="InterPro" id="IPR036414">
    <property type="entry name" value="YaeB_N_sf"/>
</dbReference>
<keyword evidence="4" id="KW-0808">Transferase</keyword>
<comment type="similarity">
    <text evidence="2">Belongs to the tRNA methyltransferase O family.</text>
</comment>
<sequence length="166" mass="18817">MEILLKPIGVIHTSKSDDEIRDAIKGVEGVVEVFQEFSEGLEGIDGFSHIILIAYLHKVSKLSGTLKIRPRKWLRLGIDLKEVPEVGVFASDSPVRPNPIALTIVKLKKREGRFLYVEGLDLFNGTPVLDIKPYTPSRQVRDITLPEWYRALLDRIKSVFPQVEEL</sequence>
<dbReference type="GO" id="GO:0032259">
    <property type="term" value="P:methylation"/>
    <property type="evidence" value="ECO:0007669"/>
    <property type="project" value="UniProtKB-KW"/>
</dbReference>
<feature type="domain" description="TsaA-like" evidence="3">
    <location>
        <begin position="5"/>
        <end position="143"/>
    </location>
</feature>
<dbReference type="AlphaFoldDB" id="A0A2R7Y7X6"/>
<protein>
    <submittedName>
        <fullName evidence="4">tRNA (N6-threonylcarbamoyladenosine(37)-N6)-methyltransferase TrmO</fullName>
    </submittedName>
</protein>
<reference evidence="4 5" key="1">
    <citation type="journal article" date="2018" name="Syst. Appl. Microbiol.">
        <title>A new symbiotic nanoarchaeote (Candidatus Nanoclepta minutus) and its host (Zestosphaera tikiterensis gen. nov., sp. nov.) from a New Zealand hot spring.</title>
        <authorList>
            <person name="St John E."/>
            <person name="Liu Y."/>
            <person name="Podar M."/>
            <person name="Stott M.B."/>
            <person name="Meneghin J."/>
            <person name="Chen Z."/>
            <person name="Lagutin K."/>
            <person name="Mitchell K."/>
            <person name="Reysenbach A.L."/>
        </authorList>
    </citation>
    <scope>NUCLEOTIDE SEQUENCE [LARGE SCALE GENOMIC DNA]</scope>
    <source>
        <strain evidence="4">NZ3</strain>
    </source>
</reference>
<dbReference type="SUPFAM" id="SSF118196">
    <property type="entry name" value="YaeB-like"/>
    <property type="match status" value="1"/>
</dbReference>
<name>A0A2R7Y7X6_9CREN</name>
<organism evidence="4 5">
    <name type="scientific">Zestosphaera tikiterensis</name>
    <dbReference type="NCBI Taxonomy" id="1973259"/>
    <lineage>
        <taxon>Archaea</taxon>
        <taxon>Thermoproteota</taxon>
        <taxon>Thermoprotei</taxon>
        <taxon>Desulfurococcales</taxon>
        <taxon>Desulfurococcaceae</taxon>
        <taxon>Zestosphaera</taxon>
    </lineage>
</organism>
<evidence type="ECO:0000313" key="5">
    <source>
        <dbReference type="Proteomes" id="UP000244093"/>
    </source>
</evidence>
<evidence type="ECO:0000256" key="2">
    <source>
        <dbReference type="ARBA" id="ARBA00033753"/>
    </source>
</evidence>
<keyword evidence="1" id="KW-0949">S-adenosyl-L-methionine</keyword>
<dbReference type="PANTHER" id="PTHR12818:SF0">
    <property type="entry name" value="TRNA (ADENINE(37)-N6)-METHYLTRANSFERASE"/>
    <property type="match status" value="1"/>
</dbReference>
<proteinExistence type="inferred from homology"/>
<dbReference type="PROSITE" id="PS51668">
    <property type="entry name" value="TSAA_2"/>
    <property type="match status" value="1"/>
</dbReference>